<feature type="chain" id="PRO_5004894154" evidence="3">
    <location>
        <begin position="29"/>
        <end position="286"/>
    </location>
</feature>
<name>W7IYV3_9PSEU</name>
<keyword evidence="5" id="KW-0378">Hydrolase</keyword>
<keyword evidence="3" id="KW-0732">Signal</keyword>
<dbReference type="GO" id="GO:0004806">
    <property type="term" value="F:triacylglycerol lipase activity"/>
    <property type="evidence" value="ECO:0007669"/>
    <property type="project" value="TreeGrafter"/>
</dbReference>
<evidence type="ECO:0000256" key="2">
    <source>
        <dbReference type="PIRSR" id="PIRSR637460-2"/>
    </source>
</evidence>
<dbReference type="PANTHER" id="PTHR37981:SF1">
    <property type="entry name" value="SGNH HYDROLASE-TYPE ESTERASE DOMAIN-CONTAINING PROTEIN"/>
    <property type="match status" value="1"/>
</dbReference>
<dbReference type="InterPro" id="IPR036514">
    <property type="entry name" value="SGNH_hydro_sf"/>
</dbReference>
<dbReference type="OrthoDB" id="5503950at2"/>
<dbReference type="SUPFAM" id="SSF52266">
    <property type="entry name" value="SGNH hydrolase"/>
    <property type="match status" value="1"/>
</dbReference>
<gene>
    <name evidence="5" type="ORF">UO65_5556</name>
</gene>
<protein>
    <submittedName>
        <fullName evidence="5">Putative secreted hydrolase</fullName>
    </submittedName>
</protein>
<dbReference type="CDD" id="cd01823">
    <property type="entry name" value="SEST_like"/>
    <property type="match status" value="1"/>
</dbReference>
<dbReference type="Pfam" id="PF13472">
    <property type="entry name" value="Lipase_GDSL_2"/>
    <property type="match status" value="1"/>
</dbReference>
<evidence type="ECO:0000256" key="1">
    <source>
        <dbReference type="PIRSR" id="PIRSR637460-1"/>
    </source>
</evidence>
<sequence length="286" mass="28997">MSRRLLVTAAAAMIAAAGTFAVTTSANAADPINYVALGDSYSAASGVSPSAPGAPSQCLRSALNYPTLIAQATGANVVDVTCGAAQTSHFTTSQYPGLAPQVDALSANTDVVTMTIGGNDSGIFIRAAATCALAGFFTGGKGSPCKDGNGSSFEDTVRNTTYPDLVKALTAVRDKAPNAKVGIIGYPWIVPATGGCFDKIPVATGDVPYMRSLQATLNDAIGRAAAATGVTYVDINQLADGHDVCAAPGVRWIEPPINAQNSIFAHPNALGEREMAAAAMAALNLN</sequence>
<accession>W7IYV3</accession>
<dbReference type="GO" id="GO:0019433">
    <property type="term" value="P:triglyceride catabolic process"/>
    <property type="evidence" value="ECO:0007669"/>
    <property type="project" value="TreeGrafter"/>
</dbReference>
<feature type="domain" description="SGNH hydrolase-type esterase" evidence="4">
    <location>
        <begin position="36"/>
        <end position="273"/>
    </location>
</feature>
<feature type="disulfide bond" evidence="2">
    <location>
        <begin position="196"/>
        <end position="245"/>
    </location>
</feature>
<evidence type="ECO:0000259" key="4">
    <source>
        <dbReference type="Pfam" id="PF13472"/>
    </source>
</evidence>
<keyword evidence="2" id="KW-1015">Disulfide bond</keyword>
<reference evidence="5 6" key="1">
    <citation type="journal article" date="2014" name="Genome Announc.">
        <title>Draft Genome Sequence of the Antitrypanosomally Active Sponge-Associated Bacterium Actinokineospora sp. Strain EG49.</title>
        <authorList>
            <person name="Harjes J."/>
            <person name="Ryu T."/>
            <person name="Abdelmohsen U.R."/>
            <person name="Moitinho-Silva L."/>
            <person name="Horn H."/>
            <person name="Ravasi T."/>
            <person name="Hentschel U."/>
        </authorList>
    </citation>
    <scope>NUCLEOTIDE SEQUENCE [LARGE SCALE GENOMIC DNA]</scope>
    <source>
        <strain evidence="5 6">EG49</strain>
    </source>
</reference>
<feature type="disulfide bond" evidence="2">
    <location>
        <begin position="58"/>
        <end position="82"/>
    </location>
</feature>
<proteinExistence type="predicted"/>
<evidence type="ECO:0000256" key="3">
    <source>
        <dbReference type="SAM" id="SignalP"/>
    </source>
</evidence>
<dbReference type="RefSeq" id="WP_035288068.1">
    <property type="nucleotide sequence ID" value="NZ_AYXG01000215.1"/>
</dbReference>
<dbReference type="AlphaFoldDB" id="W7IYV3"/>
<feature type="active site" evidence="1">
    <location>
        <position position="266"/>
    </location>
</feature>
<comment type="caution">
    <text evidence="5">The sequence shown here is derived from an EMBL/GenBank/DDBJ whole genome shotgun (WGS) entry which is preliminary data.</text>
</comment>
<dbReference type="InterPro" id="IPR013830">
    <property type="entry name" value="SGNH_hydro"/>
</dbReference>
<dbReference type="PATRIC" id="fig|909613.9.peg.5555"/>
<evidence type="ECO:0000313" key="6">
    <source>
        <dbReference type="Proteomes" id="UP000019277"/>
    </source>
</evidence>
<feature type="signal peptide" evidence="3">
    <location>
        <begin position="1"/>
        <end position="28"/>
    </location>
</feature>
<dbReference type="PANTHER" id="PTHR37981">
    <property type="entry name" value="LIPASE 2"/>
    <property type="match status" value="1"/>
</dbReference>
<keyword evidence="6" id="KW-1185">Reference proteome</keyword>
<dbReference type="STRING" id="909613.UO65_5556"/>
<dbReference type="InterPro" id="IPR037460">
    <property type="entry name" value="SEST-like"/>
</dbReference>
<evidence type="ECO:0000313" key="5">
    <source>
        <dbReference type="EMBL" id="EWC59209.1"/>
    </source>
</evidence>
<dbReference type="eggNOG" id="COG2755">
    <property type="taxonomic scope" value="Bacteria"/>
</dbReference>
<dbReference type="Gene3D" id="3.40.50.1110">
    <property type="entry name" value="SGNH hydrolase"/>
    <property type="match status" value="1"/>
</dbReference>
<feature type="disulfide bond" evidence="2">
    <location>
        <begin position="131"/>
        <end position="145"/>
    </location>
</feature>
<dbReference type="Proteomes" id="UP000019277">
    <property type="component" value="Unassembled WGS sequence"/>
</dbReference>
<feature type="active site" description="Nucleophile" evidence="1">
    <location>
        <position position="40"/>
    </location>
</feature>
<organism evidence="5 6">
    <name type="scientific">Actinokineospora spheciospongiae</name>
    <dbReference type="NCBI Taxonomy" id="909613"/>
    <lineage>
        <taxon>Bacteria</taxon>
        <taxon>Bacillati</taxon>
        <taxon>Actinomycetota</taxon>
        <taxon>Actinomycetes</taxon>
        <taxon>Pseudonocardiales</taxon>
        <taxon>Pseudonocardiaceae</taxon>
        <taxon>Actinokineospora</taxon>
    </lineage>
</organism>
<dbReference type="EMBL" id="AYXG01000215">
    <property type="protein sequence ID" value="EWC59209.1"/>
    <property type="molecule type" value="Genomic_DNA"/>
</dbReference>